<evidence type="ECO:0000313" key="1">
    <source>
        <dbReference type="EMBL" id="MEH2559252.1"/>
    </source>
</evidence>
<gene>
    <name evidence="1" type="ORF">V1286_006781</name>
</gene>
<evidence type="ECO:0008006" key="3">
    <source>
        <dbReference type="Google" id="ProtNLM"/>
    </source>
</evidence>
<evidence type="ECO:0000313" key="2">
    <source>
        <dbReference type="Proteomes" id="UP001364224"/>
    </source>
</evidence>
<dbReference type="RefSeq" id="WP_334487177.1">
    <property type="nucleotide sequence ID" value="NZ_JAZHRV010000001.1"/>
</dbReference>
<sequence length="61" mass="7425">MTNCCGNPECKRPFGLVRRSWYLEQFCSAKCREIYKRQVERNKAYWKWLYKCPEPSVAERS</sequence>
<reference evidence="1 2" key="1">
    <citation type="submission" date="2024-02" db="EMBL/GenBank/DDBJ databases">
        <title>Adaptive strategies in a cosmopolitan and abundant soil bacterium.</title>
        <authorList>
            <person name="Carini P."/>
        </authorList>
    </citation>
    <scope>NUCLEOTIDE SEQUENCE [LARGE SCALE GENOMIC DNA]</scope>
    <source>
        <strain evidence="1 2">AZCC 1608</strain>
    </source>
</reference>
<protein>
    <recommendedName>
        <fullName evidence="3">DUF2256 domain-containing protein</fullName>
    </recommendedName>
</protein>
<name>A0ABU8BMC3_9BRAD</name>
<keyword evidence="2" id="KW-1185">Reference proteome</keyword>
<comment type="caution">
    <text evidence="1">The sequence shown here is derived from an EMBL/GenBank/DDBJ whole genome shotgun (WGS) entry which is preliminary data.</text>
</comment>
<accession>A0ABU8BMC3</accession>
<dbReference type="EMBL" id="JAZHRV010000001">
    <property type="protein sequence ID" value="MEH2559252.1"/>
    <property type="molecule type" value="Genomic_DNA"/>
</dbReference>
<proteinExistence type="predicted"/>
<organism evidence="1 2">
    <name type="scientific">Bradyrhizobium algeriense</name>
    <dbReference type="NCBI Taxonomy" id="634784"/>
    <lineage>
        <taxon>Bacteria</taxon>
        <taxon>Pseudomonadati</taxon>
        <taxon>Pseudomonadota</taxon>
        <taxon>Alphaproteobacteria</taxon>
        <taxon>Hyphomicrobiales</taxon>
        <taxon>Nitrobacteraceae</taxon>
        <taxon>Bradyrhizobium</taxon>
    </lineage>
</organism>
<dbReference type="Proteomes" id="UP001364224">
    <property type="component" value="Unassembled WGS sequence"/>
</dbReference>